<feature type="domain" description="DUF397" evidence="1">
    <location>
        <begin position="7"/>
        <end position="60"/>
    </location>
</feature>
<evidence type="ECO:0000313" key="2">
    <source>
        <dbReference type="EMBL" id="ACY96015.1"/>
    </source>
</evidence>
<dbReference type="AlphaFoldDB" id="D1A2J5"/>
<organism evidence="2 3">
    <name type="scientific">Thermomonospora curvata (strain ATCC 19995 / DSM 43183 / JCM 3096 / KCTC 9072 / NBRC 15933 / NCIMB 10081 / Henssen B9)</name>
    <dbReference type="NCBI Taxonomy" id="471852"/>
    <lineage>
        <taxon>Bacteria</taxon>
        <taxon>Bacillati</taxon>
        <taxon>Actinomycetota</taxon>
        <taxon>Actinomycetes</taxon>
        <taxon>Streptosporangiales</taxon>
        <taxon>Thermomonosporaceae</taxon>
        <taxon>Thermomonospora</taxon>
    </lineage>
</organism>
<dbReference type="InterPro" id="IPR007278">
    <property type="entry name" value="DUF397"/>
</dbReference>
<name>D1A2J5_THECD</name>
<dbReference type="Pfam" id="PF04149">
    <property type="entry name" value="DUF397"/>
    <property type="match status" value="1"/>
</dbReference>
<dbReference type="HOGENOM" id="CLU_131550_3_3_11"/>
<dbReference type="RefSeq" id="WP_012850799.1">
    <property type="nucleotide sequence ID" value="NC_013510.1"/>
</dbReference>
<gene>
    <name evidence="2" type="ordered locus">Tcur_0417</name>
</gene>
<dbReference type="OrthoDB" id="3482373at2"/>
<sequence>MTTKYGHWRKSRHSDPNGDCVEVAKAADGTVGIRDSKANTPDAIIELTHSEWAHLLTRLRNMR</sequence>
<proteinExistence type="predicted"/>
<reference evidence="2 3" key="1">
    <citation type="journal article" date="2011" name="Stand. Genomic Sci.">
        <title>Complete genome sequence of Thermomonospora curvata type strain (B9).</title>
        <authorList>
            <person name="Chertkov O."/>
            <person name="Sikorski J."/>
            <person name="Nolan M."/>
            <person name="Lapidus A."/>
            <person name="Lucas S."/>
            <person name="Del Rio T.G."/>
            <person name="Tice H."/>
            <person name="Cheng J.F."/>
            <person name="Goodwin L."/>
            <person name="Pitluck S."/>
            <person name="Liolios K."/>
            <person name="Ivanova N."/>
            <person name="Mavromatis K."/>
            <person name="Mikhailova N."/>
            <person name="Ovchinnikova G."/>
            <person name="Pati A."/>
            <person name="Chen A."/>
            <person name="Palaniappan K."/>
            <person name="Djao O.D."/>
            <person name="Land M."/>
            <person name="Hauser L."/>
            <person name="Chang Y.J."/>
            <person name="Jeffries C.D."/>
            <person name="Brettin T."/>
            <person name="Han C."/>
            <person name="Detter J.C."/>
            <person name="Rohde M."/>
            <person name="Goker M."/>
            <person name="Woyke T."/>
            <person name="Bristow J."/>
            <person name="Eisen J.A."/>
            <person name="Markowitz V."/>
            <person name="Hugenholtz P."/>
            <person name="Klenk H.P."/>
            <person name="Kyrpides N.C."/>
        </authorList>
    </citation>
    <scope>NUCLEOTIDE SEQUENCE [LARGE SCALE GENOMIC DNA]</scope>
    <source>
        <strain evidence="3">ATCC 19995 / DSM 43183 / JCM 3096 / KCTC 9072 / NBRC 15933 / NCIMB 10081 / Henssen B9</strain>
    </source>
</reference>
<dbReference type="KEGG" id="tcu:Tcur_0417"/>
<keyword evidence="3" id="KW-1185">Reference proteome</keyword>
<evidence type="ECO:0000259" key="1">
    <source>
        <dbReference type="Pfam" id="PF04149"/>
    </source>
</evidence>
<dbReference type="Proteomes" id="UP000001918">
    <property type="component" value="Chromosome"/>
</dbReference>
<protein>
    <recommendedName>
        <fullName evidence="1">DUF397 domain-containing protein</fullName>
    </recommendedName>
</protein>
<accession>D1A2J5</accession>
<dbReference type="EMBL" id="CP001738">
    <property type="protein sequence ID" value="ACY96015.1"/>
    <property type="molecule type" value="Genomic_DNA"/>
</dbReference>
<evidence type="ECO:0000313" key="3">
    <source>
        <dbReference type="Proteomes" id="UP000001918"/>
    </source>
</evidence>